<dbReference type="AlphaFoldDB" id="A0A176ZGF4"/>
<reference evidence="1 2" key="1">
    <citation type="submission" date="2016-02" db="EMBL/GenBank/DDBJ databases">
        <title>Draft genome sequence of the strain BR 10247T Bradyrhizobium neotropicale isolated from nodules of Centrolobium paraense.</title>
        <authorList>
            <person name="Simoes-Araujo J.L."/>
            <person name="Barauna A.C."/>
            <person name="Silva K."/>
            <person name="Zilli J.E."/>
        </authorList>
    </citation>
    <scope>NUCLEOTIDE SEQUENCE [LARGE SCALE GENOMIC DNA]</scope>
    <source>
        <strain evidence="1 2">BR 10247</strain>
    </source>
</reference>
<proteinExistence type="predicted"/>
<keyword evidence="2" id="KW-1185">Reference proteome</keyword>
<protein>
    <submittedName>
        <fullName evidence="1">Uncharacterized protein</fullName>
    </submittedName>
</protein>
<evidence type="ECO:0000313" key="1">
    <source>
        <dbReference type="EMBL" id="OAF19658.1"/>
    </source>
</evidence>
<sequence length="140" mass="15620">MRALTGSQRQGNVVQLVVLALVGERSASHRFDQDFAGFRVPARHHIGAHSEIAQFNWESAASDAELQATAAQMIEHAGIFKGAQRMMKTKERYERAHTQIGGTLRDAGQEQIWRRTPTMRSTVVLRQMISVKAKPIARLG</sequence>
<accession>A0A176ZGF4</accession>
<comment type="caution">
    <text evidence="1">The sequence shown here is derived from an EMBL/GenBank/DDBJ whole genome shotgun (WGS) entry which is preliminary data.</text>
</comment>
<organism evidence="1 2">
    <name type="scientific">Bradyrhizobium neotropicale</name>
    <dbReference type="NCBI Taxonomy" id="1497615"/>
    <lineage>
        <taxon>Bacteria</taxon>
        <taxon>Pseudomonadati</taxon>
        <taxon>Pseudomonadota</taxon>
        <taxon>Alphaproteobacteria</taxon>
        <taxon>Hyphomicrobiales</taxon>
        <taxon>Nitrobacteraceae</taxon>
        <taxon>Bradyrhizobium</taxon>
    </lineage>
</organism>
<evidence type="ECO:0000313" key="2">
    <source>
        <dbReference type="Proteomes" id="UP000077173"/>
    </source>
</evidence>
<dbReference type="EMBL" id="LSEF01000023">
    <property type="protein sequence ID" value="OAF19658.1"/>
    <property type="molecule type" value="Genomic_DNA"/>
</dbReference>
<name>A0A176ZGF4_9BRAD</name>
<dbReference type="Proteomes" id="UP000077173">
    <property type="component" value="Unassembled WGS sequence"/>
</dbReference>
<gene>
    <name evidence="1" type="ORF">AXW67_36245</name>
</gene>